<sequence>MVFLRVDRAGDGSPVLLPTLPFRKDERGLRMTSLISSCERPLPLLILGSEARTDEARVRVLDLLGAANDRGRDRDLRSVRWLLHALWTQDDLASDEDREVDYIDKLSYVFSSSVLVPHFACRSALL</sequence>
<evidence type="ECO:0000313" key="2">
    <source>
        <dbReference type="Proteomes" id="UP000288725"/>
    </source>
</evidence>
<evidence type="ECO:0000313" key="1">
    <source>
        <dbReference type="EMBL" id="RXG47294.1"/>
    </source>
</evidence>
<gene>
    <name evidence="1" type="ORF">VDGE_07118</name>
</gene>
<comment type="caution">
    <text evidence="1">The sequence shown here is derived from an EMBL/GenBank/DDBJ whole genome shotgun (WGS) entry which is preliminary data.</text>
</comment>
<proteinExistence type="predicted"/>
<dbReference type="AlphaFoldDB" id="A0A444S1T1"/>
<protein>
    <submittedName>
        <fullName evidence="1">Uncharacterized protein</fullName>
    </submittedName>
</protein>
<organism evidence="1 2">
    <name type="scientific">Verticillium dahliae</name>
    <name type="common">Verticillium wilt</name>
    <dbReference type="NCBI Taxonomy" id="27337"/>
    <lineage>
        <taxon>Eukaryota</taxon>
        <taxon>Fungi</taxon>
        <taxon>Dikarya</taxon>
        <taxon>Ascomycota</taxon>
        <taxon>Pezizomycotina</taxon>
        <taxon>Sordariomycetes</taxon>
        <taxon>Hypocreomycetidae</taxon>
        <taxon>Glomerellales</taxon>
        <taxon>Plectosphaerellaceae</taxon>
        <taxon>Verticillium</taxon>
    </lineage>
</organism>
<dbReference type="Proteomes" id="UP000288725">
    <property type="component" value="Chromosome 5"/>
</dbReference>
<name>A0A444S1T1_VERDA</name>
<accession>A0A444S1T1</accession>
<dbReference type="EMBL" id="RSDZ01000037">
    <property type="protein sequence ID" value="RXG47294.1"/>
    <property type="molecule type" value="Genomic_DNA"/>
</dbReference>
<reference evidence="1 2" key="1">
    <citation type="submission" date="2018-12" db="EMBL/GenBank/DDBJ databases">
        <title>Genome of Verticillium dahliae isolate Getta Getta.</title>
        <authorList>
            <person name="Gardiner D.M."/>
        </authorList>
    </citation>
    <scope>NUCLEOTIDE SEQUENCE [LARGE SCALE GENOMIC DNA]</scope>
    <source>
        <strain evidence="1 2">Getta Getta</strain>
    </source>
</reference>